<proteinExistence type="predicted"/>
<organism evidence="2 3">
    <name type="scientific">Stichopus japonicus</name>
    <name type="common">Sea cucumber</name>
    <dbReference type="NCBI Taxonomy" id="307972"/>
    <lineage>
        <taxon>Eukaryota</taxon>
        <taxon>Metazoa</taxon>
        <taxon>Echinodermata</taxon>
        <taxon>Eleutherozoa</taxon>
        <taxon>Echinozoa</taxon>
        <taxon>Holothuroidea</taxon>
        <taxon>Aspidochirotacea</taxon>
        <taxon>Aspidochirotida</taxon>
        <taxon>Stichopodidae</taxon>
        <taxon>Apostichopus</taxon>
    </lineage>
</organism>
<feature type="region of interest" description="Disordered" evidence="1">
    <location>
        <begin position="119"/>
        <end position="138"/>
    </location>
</feature>
<evidence type="ECO:0000256" key="1">
    <source>
        <dbReference type="SAM" id="MobiDB-lite"/>
    </source>
</evidence>
<keyword evidence="3" id="KW-1185">Reference proteome</keyword>
<dbReference type="Proteomes" id="UP000230750">
    <property type="component" value="Unassembled WGS sequence"/>
</dbReference>
<reference evidence="2 3" key="1">
    <citation type="journal article" date="2017" name="PLoS Biol.">
        <title>The sea cucumber genome provides insights into morphological evolution and visceral regeneration.</title>
        <authorList>
            <person name="Zhang X."/>
            <person name="Sun L."/>
            <person name="Yuan J."/>
            <person name="Sun Y."/>
            <person name="Gao Y."/>
            <person name="Zhang L."/>
            <person name="Li S."/>
            <person name="Dai H."/>
            <person name="Hamel J.F."/>
            <person name="Liu C."/>
            <person name="Yu Y."/>
            <person name="Liu S."/>
            <person name="Lin W."/>
            <person name="Guo K."/>
            <person name="Jin S."/>
            <person name="Xu P."/>
            <person name="Storey K.B."/>
            <person name="Huan P."/>
            <person name="Zhang T."/>
            <person name="Zhou Y."/>
            <person name="Zhang J."/>
            <person name="Lin C."/>
            <person name="Li X."/>
            <person name="Xing L."/>
            <person name="Huo D."/>
            <person name="Sun M."/>
            <person name="Wang L."/>
            <person name="Mercier A."/>
            <person name="Li F."/>
            <person name="Yang H."/>
            <person name="Xiang J."/>
        </authorList>
    </citation>
    <scope>NUCLEOTIDE SEQUENCE [LARGE SCALE GENOMIC DNA]</scope>
    <source>
        <strain evidence="2">Shaxun</strain>
        <tissue evidence="2">Muscle</tissue>
    </source>
</reference>
<dbReference type="AlphaFoldDB" id="A0A2G8L9M7"/>
<dbReference type="EMBL" id="MRZV01000159">
    <property type="protein sequence ID" value="PIK56944.1"/>
    <property type="molecule type" value="Genomic_DNA"/>
</dbReference>
<protein>
    <submittedName>
        <fullName evidence="2">Uncharacterized protein</fullName>
    </submittedName>
</protein>
<gene>
    <name evidence="2" type="ORF">BSL78_06145</name>
</gene>
<sequence>MVVRRVLEDVAASDDKNAEEAEDLLQRIRTLDFVGKLLICTDFYREMGTLSRKLQKVNLPFWARKEAIDTYLQILSDAVYWKEDQLTMFHTHLQELQNCMFQGVPVFVQDVGLRIPLRQTRSGRPTADSDGEAPETVDSAADVMINSVTDKGKALFAAMNTSMKTRFPEEYLDEMEVKSHAAKLYPILTSAKVAANEDDFMASEEVKLLISKHDDDREQTRNLCLNIYRNATMLGDCASDIDIYHCIFTDPKLYTGAQHVLGKIAKLFSSYPPESIVESMGSVIEQIRRVRGGSKTSTNKADVKDISDELKIHWNGPHISHCESIVKQALNLHFKGAGWHFIKQDVRSKMFKVSKVIDRLKDTKPTLTFMVNQPTNL</sequence>
<accession>A0A2G8L9M7</accession>
<comment type="caution">
    <text evidence="2">The sequence shown here is derived from an EMBL/GenBank/DDBJ whole genome shotgun (WGS) entry which is preliminary data.</text>
</comment>
<dbReference type="OrthoDB" id="10499573at2759"/>
<name>A0A2G8L9M7_STIJA</name>
<evidence type="ECO:0000313" key="3">
    <source>
        <dbReference type="Proteomes" id="UP000230750"/>
    </source>
</evidence>
<evidence type="ECO:0000313" key="2">
    <source>
        <dbReference type="EMBL" id="PIK56944.1"/>
    </source>
</evidence>